<dbReference type="SUPFAM" id="SSF47923">
    <property type="entry name" value="Ypt/Rab-GAP domain of gyp1p"/>
    <property type="match status" value="2"/>
</dbReference>
<feature type="coiled-coil region" evidence="2">
    <location>
        <begin position="878"/>
        <end position="927"/>
    </location>
</feature>
<keyword evidence="1" id="KW-0343">GTPase activation</keyword>
<evidence type="ECO:0000313" key="6">
    <source>
        <dbReference type="Proteomes" id="UP000310121"/>
    </source>
</evidence>
<feature type="domain" description="Rab-GAP TBC" evidence="4">
    <location>
        <begin position="175"/>
        <end position="363"/>
    </location>
</feature>
<dbReference type="InterPro" id="IPR035969">
    <property type="entry name" value="Rab-GAP_TBC_sf"/>
</dbReference>
<feature type="region of interest" description="Disordered" evidence="3">
    <location>
        <begin position="806"/>
        <end position="831"/>
    </location>
</feature>
<dbReference type="PANTHER" id="PTHR47219">
    <property type="entry name" value="RAB GTPASE-ACTIVATING PROTEIN 1-LIKE"/>
    <property type="match status" value="1"/>
</dbReference>
<dbReference type="Gene3D" id="1.10.472.80">
    <property type="entry name" value="Ypt/Rab-GAP domain of gyp1p, domain 3"/>
    <property type="match status" value="1"/>
</dbReference>
<organism evidence="5 6">
    <name type="scientific">Aureobasidium pullulans</name>
    <name type="common">Black yeast</name>
    <name type="synonym">Pullularia pullulans</name>
    <dbReference type="NCBI Taxonomy" id="5580"/>
    <lineage>
        <taxon>Eukaryota</taxon>
        <taxon>Fungi</taxon>
        <taxon>Dikarya</taxon>
        <taxon>Ascomycota</taxon>
        <taxon>Pezizomycotina</taxon>
        <taxon>Dothideomycetes</taxon>
        <taxon>Dothideomycetidae</taxon>
        <taxon>Dothideales</taxon>
        <taxon>Saccotheciaceae</taxon>
        <taxon>Aureobasidium</taxon>
    </lineage>
</organism>
<feature type="region of interest" description="Disordered" evidence="3">
    <location>
        <begin position="507"/>
        <end position="537"/>
    </location>
</feature>
<dbReference type="GO" id="GO:0031267">
    <property type="term" value="F:small GTPase binding"/>
    <property type="evidence" value="ECO:0007669"/>
    <property type="project" value="TreeGrafter"/>
</dbReference>
<dbReference type="Pfam" id="PF00566">
    <property type="entry name" value="RabGAP-TBC"/>
    <property type="match status" value="1"/>
</dbReference>
<dbReference type="FunFam" id="1.10.472.80:FF:000027">
    <property type="entry name" value="GTPase activating protein (Evi5)"/>
    <property type="match status" value="1"/>
</dbReference>
<sequence>MATNIGIAGHPQLHFRSDTTSYTYKINNNRKRAVMSNETLAETPLSPTFSHHPHHAQTDSLVSVPLTDSVLSSPLEESTPRHGGHDDDEHMAALLARLEMENNALAIDPKAGIATINVSNHDRNASLGGASLFSLHIPKEALGMSLGDFWAFVTRDYEEALASMPTMTPIMIHKGVPDFLRPVVWGGIAGAREERLYSEFDRLLAQIESEPPTSDTIIDKDIGRCFPNHPLFAQAGGEGQTMLGQVLKCYNLYDSEIGYCQGMGFIVGILLMKMDARDAFCVFVRLMETHGLRDSYSHSLTGLHSRIFQFQQLLTPLAPKLVAHFKNLGVEFAYLSQWFMTIFATTCPLDTLFRIYDVVLAEGANETVMRVALALILKNEQKLLAMAELEDVLQLLLSRGIWEPYENNPDQLIEEVTTLFKQVVTREALDKLGKQFLKQAERGSADRTVRALGFTSTYGNAFRLFDFWSKSDSLSPAAPLRRKASGQSLSTLNSISGSGASMISTDSYASTAPTEMDDFERDSATPTKPHRSFISQDRNLHEQVEGLLMALSEVQREAAQTAANLQREEARRIRAQEIVGDLLELFREKKTVDAYRRQRRTTLPSRIDHEKTREEMTVLKRQSNFVRSVTQSIIAGNTPGHDADAGLHSSLLKLCALFDAEASLDSDSGSENGDTAPAQAPAASEYTVKLEAELVKLRQRVAKDRTHRHMRRTLDLKDARLSLKAGETPSAESIRVRRSLYRRHENKASRDLSGSFPDITISVPRVRPHQPLPSPRSATQQHRPGPPLRMIRSQDGTEIMAKPQRFGFKRKTTDDSLDRETSGSVTPTTSTALIPKRNSSLTSQTILSTPSHAPPSDETLLVELVAAKTREATAIHENELLQISLDKTRRQMEQQKEEMQAKIDAMEAMMLAQMEAHENEMERLKMMVQRPDTPSSMGMQTGPNTPEMLAPVAQGGAGKAGPWGWFGKGRSVSHSPTM</sequence>
<evidence type="ECO:0000313" key="5">
    <source>
        <dbReference type="EMBL" id="THZ21083.1"/>
    </source>
</evidence>
<dbReference type="FunFam" id="1.10.8.270:FF:000001">
    <property type="entry name" value="TBC1 domain family member 1"/>
    <property type="match status" value="1"/>
</dbReference>
<proteinExistence type="predicted"/>
<gene>
    <name evidence="5" type="ORF">D6C90_09543</name>
</gene>
<feature type="compositionally biased region" description="Gly residues" evidence="3">
    <location>
        <begin position="955"/>
        <end position="967"/>
    </location>
</feature>
<evidence type="ECO:0000256" key="1">
    <source>
        <dbReference type="ARBA" id="ARBA00022468"/>
    </source>
</evidence>
<comment type="caution">
    <text evidence="5">The sequence shown here is derived from an EMBL/GenBank/DDBJ whole genome shotgun (WGS) entry which is preliminary data.</text>
</comment>
<dbReference type="PROSITE" id="PS50086">
    <property type="entry name" value="TBC_RABGAP"/>
    <property type="match status" value="1"/>
</dbReference>
<dbReference type="EMBL" id="QZBN01001572">
    <property type="protein sequence ID" value="THZ21083.1"/>
    <property type="molecule type" value="Genomic_DNA"/>
</dbReference>
<keyword evidence="2" id="KW-0175">Coiled coil</keyword>
<accession>A0A4S9TAD9</accession>
<feature type="compositionally biased region" description="Basic and acidic residues" evidence="3">
    <location>
        <begin position="811"/>
        <end position="821"/>
    </location>
</feature>
<feature type="compositionally biased region" description="Polar residues" evidence="3">
    <location>
        <begin position="822"/>
        <end position="831"/>
    </location>
</feature>
<feature type="region of interest" description="Disordered" evidence="3">
    <location>
        <begin position="745"/>
        <end position="788"/>
    </location>
</feature>
<feature type="region of interest" description="Disordered" evidence="3">
    <location>
        <begin position="954"/>
        <end position="978"/>
    </location>
</feature>
<dbReference type="SMART" id="SM00164">
    <property type="entry name" value="TBC"/>
    <property type="match status" value="1"/>
</dbReference>
<dbReference type="InterPro" id="IPR000195">
    <property type="entry name" value="Rab-GAP-TBC_dom"/>
</dbReference>
<dbReference type="Gene3D" id="1.10.8.270">
    <property type="entry name" value="putative rabgap domain of human tbc1 domain family member 14 like domains"/>
    <property type="match status" value="1"/>
</dbReference>
<dbReference type="GO" id="GO:0005096">
    <property type="term" value="F:GTPase activator activity"/>
    <property type="evidence" value="ECO:0007669"/>
    <property type="project" value="UniProtKB-KW"/>
</dbReference>
<dbReference type="InterPro" id="IPR050302">
    <property type="entry name" value="Rab_GAP_TBC_domain"/>
</dbReference>
<reference evidence="5 6" key="1">
    <citation type="submission" date="2018-10" db="EMBL/GenBank/DDBJ databases">
        <title>Fifty Aureobasidium pullulans genomes reveal a recombining polyextremotolerant generalist.</title>
        <authorList>
            <person name="Gostincar C."/>
            <person name="Turk M."/>
            <person name="Zajc J."/>
            <person name="Gunde-Cimerman N."/>
        </authorList>
    </citation>
    <scope>NUCLEOTIDE SEQUENCE [LARGE SCALE GENOMIC DNA]</scope>
    <source>
        <strain evidence="5 6">EXF-3844</strain>
    </source>
</reference>
<dbReference type="Proteomes" id="UP000310121">
    <property type="component" value="Unassembled WGS sequence"/>
</dbReference>
<evidence type="ECO:0000256" key="2">
    <source>
        <dbReference type="SAM" id="Coils"/>
    </source>
</evidence>
<dbReference type="PANTHER" id="PTHR47219:SF9">
    <property type="entry name" value="GTPASE ACTIVATING PROTEIN AND CENTROSOME-ASSOCIATED, ISOFORM B"/>
    <property type="match status" value="1"/>
</dbReference>
<protein>
    <recommendedName>
        <fullName evidence="4">Rab-GAP TBC domain-containing protein</fullName>
    </recommendedName>
</protein>
<dbReference type="AlphaFoldDB" id="A0A4S9TAD9"/>
<evidence type="ECO:0000259" key="4">
    <source>
        <dbReference type="PROSITE" id="PS50086"/>
    </source>
</evidence>
<evidence type="ECO:0000256" key="3">
    <source>
        <dbReference type="SAM" id="MobiDB-lite"/>
    </source>
</evidence>
<name>A0A4S9TAD9_AURPU</name>